<protein>
    <submittedName>
        <fullName evidence="1">Uncharacterized protein</fullName>
    </submittedName>
</protein>
<proteinExistence type="predicted"/>
<dbReference type="EMBL" id="CM042011">
    <property type="protein sequence ID" value="KAI3768278.1"/>
    <property type="molecule type" value="Genomic_DNA"/>
</dbReference>
<organism evidence="1 2">
    <name type="scientific">Cichorium intybus</name>
    <name type="common">Chicory</name>
    <dbReference type="NCBI Taxonomy" id="13427"/>
    <lineage>
        <taxon>Eukaryota</taxon>
        <taxon>Viridiplantae</taxon>
        <taxon>Streptophyta</taxon>
        <taxon>Embryophyta</taxon>
        <taxon>Tracheophyta</taxon>
        <taxon>Spermatophyta</taxon>
        <taxon>Magnoliopsida</taxon>
        <taxon>eudicotyledons</taxon>
        <taxon>Gunneridae</taxon>
        <taxon>Pentapetalae</taxon>
        <taxon>asterids</taxon>
        <taxon>campanulids</taxon>
        <taxon>Asterales</taxon>
        <taxon>Asteraceae</taxon>
        <taxon>Cichorioideae</taxon>
        <taxon>Cichorieae</taxon>
        <taxon>Cichoriinae</taxon>
        <taxon>Cichorium</taxon>
    </lineage>
</organism>
<reference evidence="1 2" key="2">
    <citation type="journal article" date="2022" name="Mol. Ecol. Resour.">
        <title>The genomes of chicory, endive, great burdock and yacon provide insights into Asteraceae paleo-polyploidization history and plant inulin production.</title>
        <authorList>
            <person name="Fan W."/>
            <person name="Wang S."/>
            <person name="Wang H."/>
            <person name="Wang A."/>
            <person name="Jiang F."/>
            <person name="Liu H."/>
            <person name="Zhao H."/>
            <person name="Xu D."/>
            <person name="Zhang Y."/>
        </authorList>
    </citation>
    <scope>NUCLEOTIDE SEQUENCE [LARGE SCALE GENOMIC DNA]</scope>
    <source>
        <strain evidence="2">cv. Punajuju</strain>
        <tissue evidence="1">Leaves</tissue>
    </source>
</reference>
<evidence type="ECO:0000313" key="1">
    <source>
        <dbReference type="EMBL" id="KAI3768278.1"/>
    </source>
</evidence>
<reference evidence="2" key="1">
    <citation type="journal article" date="2022" name="Mol. Ecol. Resour.">
        <title>The genomes of chicory, endive, great burdock and yacon provide insights into Asteraceae palaeo-polyploidization history and plant inulin production.</title>
        <authorList>
            <person name="Fan W."/>
            <person name="Wang S."/>
            <person name="Wang H."/>
            <person name="Wang A."/>
            <person name="Jiang F."/>
            <person name="Liu H."/>
            <person name="Zhao H."/>
            <person name="Xu D."/>
            <person name="Zhang Y."/>
        </authorList>
    </citation>
    <scope>NUCLEOTIDE SEQUENCE [LARGE SCALE GENOMIC DNA]</scope>
    <source>
        <strain evidence="2">cv. Punajuju</strain>
    </source>
</reference>
<sequence length="82" mass="9065">MASVGASMVDHGLLYRLLLPGLSSATSSDLNIKTDDEVCINAPASKDNDEYKGKGEGEGCDELEEKYENQNNELMKAKRNWR</sequence>
<gene>
    <name evidence="1" type="ORF">L2E82_18826</name>
</gene>
<dbReference type="Proteomes" id="UP001055811">
    <property type="component" value="Linkage Group LG03"/>
</dbReference>
<name>A0ACB9FA85_CICIN</name>
<keyword evidence="2" id="KW-1185">Reference proteome</keyword>
<accession>A0ACB9FA85</accession>
<comment type="caution">
    <text evidence="1">The sequence shown here is derived from an EMBL/GenBank/DDBJ whole genome shotgun (WGS) entry which is preliminary data.</text>
</comment>
<evidence type="ECO:0000313" key="2">
    <source>
        <dbReference type="Proteomes" id="UP001055811"/>
    </source>
</evidence>